<dbReference type="Pfam" id="PF00126">
    <property type="entry name" value="HTH_1"/>
    <property type="match status" value="1"/>
</dbReference>
<organism evidence="6 7">
    <name type="scientific">Weissella minor</name>
    <dbReference type="NCBI Taxonomy" id="1620"/>
    <lineage>
        <taxon>Bacteria</taxon>
        <taxon>Bacillati</taxon>
        <taxon>Bacillota</taxon>
        <taxon>Bacilli</taxon>
        <taxon>Lactobacillales</taxon>
        <taxon>Lactobacillaceae</taxon>
        <taxon>Weissella</taxon>
    </lineage>
</organism>
<keyword evidence="4" id="KW-0804">Transcription</keyword>
<protein>
    <submittedName>
        <fullName evidence="6">Malolactic fermentation transcriptional regulator</fullName>
    </submittedName>
</protein>
<dbReference type="InterPro" id="IPR050950">
    <property type="entry name" value="HTH-type_LysR_regulators"/>
</dbReference>
<proteinExistence type="inferred from homology"/>
<dbReference type="RefSeq" id="WP_057787812.1">
    <property type="nucleotide sequence ID" value="NZ_JQCD01000024.1"/>
</dbReference>
<feature type="domain" description="HTH lysR-type" evidence="5">
    <location>
        <begin position="1"/>
        <end position="58"/>
    </location>
</feature>
<dbReference type="SUPFAM" id="SSF46785">
    <property type="entry name" value="Winged helix' DNA-binding domain"/>
    <property type="match status" value="1"/>
</dbReference>
<dbReference type="EMBL" id="JQCD01000024">
    <property type="protein sequence ID" value="KRN76964.1"/>
    <property type="molecule type" value="Genomic_DNA"/>
</dbReference>
<dbReference type="SUPFAM" id="SSF53850">
    <property type="entry name" value="Periplasmic binding protein-like II"/>
    <property type="match status" value="1"/>
</dbReference>
<dbReference type="AlphaFoldDB" id="A0A0R2JRW6"/>
<dbReference type="Gene3D" id="1.10.10.10">
    <property type="entry name" value="Winged helix-like DNA-binding domain superfamily/Winged helix DNA-binding domain"/>
    <property type="match status" value="1"/>
</dbReference>
<dbReference type="GO" id="GO:0003700">
    <property type="term" value="F:DNA-binding transcription factor activity"/>
    <property type="evidence" value="ECO:0007669"/>
    <property type="project" value="InterPro"/>
</dbReference>
<gene>
    <name evidence="6" type="ORF">IV67_GL000476</name>
</gene>
<dbReference type="Proteomes" id="UP000051673">
    <property type="component" value="Unassembled WGS sequence"/>
</dbReference>
<dbReference type="Pfam" id="PF03466">
    <property type="entry name" value="LysR_substrate"/>
    <property type="match status" value="1"/>
</dbReference>
<dbReference type="GO" id="GO:0005829">
    <property type="term" value="C:cytosol"/>
    <property type="evidence" value="ECO:0007669"/>
    <property type="project" value="TreeGrafter"/>
</dbReference>
<evidence type="ECO:0000256" key="4">
    <source>
        <dbReference type="ARBA" id="ARBA00023163"/>
    </source>
</evidence>
<dbReference type="InterPro" id="IPR005119">
    <property type="entry name" value="LysR_subst-bd"/>
</dbReference>
<comment type="similarity">
    <text evidence="1">Belongs to the LysR transcriptional regulatory family.</text>
</comment>
<dbReference type="PRINTS" id="PR00039">
    <property type="entry name" value="HTHLYSR"/>
</dbReference>
<dbReference type="OrthoDB" id="9803735at2"/>
<evidence type="ECO:0000313" key="7">
    <source>
        <dbReference type="Proteomes" id="UP000051673"/>
    </source>
</evidence>
<dbReference type="PROSITE" id="PS50931">
    <property type="entry name" value="HTH_LYSR"/>
    <property type="match status" value="1"/>
</dbReference>
<sequence>MNINDLKYFVLLADKHSFTAVANHFSITQPSVTYAIKRLEKHFGASLIIRDQSHKTVTLTSAGTTLYLAAQKILAEYNFAQSEITLQTEQKITIGLPPIIATYYADQISYLLLSHHLIEHVQTLEEGSINLLDKVNLGQLDMALIGAPSEPKGLKDVKIQKINSYPFVLISADKQAPDELSFKDLDKQNFILLNESFVHHAVFNELSEKYQIHPTVSYQTSNLALLKNLVRQHGGMSFITPLALNDNDADLKQINLTDPDIPTFNVYAISRLQANPLTDEIEQLLNTLH</sequence>
<keyword evidence="7" id="KW-1185">Reference proteome</keyword>
<evidence type="ECO:0000313" key="6">
    <source>
        <dbReference type="EMBL" id="KRN76964.1"/>
    </source>
</evidence>
<evidence type="ECO:0000259" key="5">
    <source>
        <dbReference type="PROSITE" id="PS50931"/>
    </source>
</evidence>
<dbReference type="InterPro" id="IPR036388">
    <property type="entry name" value="WH-like_DNA-bd_sf"/>
</dbReference>
<dbReference type="PATRIC" id="fig|1620.3.peg.481"/>
<dbReference type="PANTHER" id="PTHR30419">
    <property type="entry name" value="HTH-TYPE TRANSCRIPTIONAL REGULATOR YBHD"/>
    <property type="match status" value="1"/>
</dbReference>
<accession>A0A0R2JRW6</accession>
<keyword evidence="3" id="KW-0238">DNA-binding</keyword>
<dbReference type="GO" id="GO:0003677">
    <property type="term" value="F:DNA binding"/>
    <property type="evidence" value="ECO:0007669"/>
    <property type="project" value="UniProtKB-KW"/>
</dbReference>
<name>A0A0R2JRW6_9LACO</name>
<evidence type="ECO:0000256" key="1">
    <source>
        <dbReference type="ARBA" id="ARBA00009437"/>
    </source>
</evidence>
<dbReference type="Gene3D" id="3.40.190.290">
    <property type="match status" value="1"/>
</dbReference>
<dbReference type="FunFam" id="1.10.10.10:FF:000001">
    <property type="entry name" value="LysR family transcriptional regulator"/>
    <property type="match status" value="1"/>
</dbReference>
<evidence type="ECO:0000256" key="3">
    <source>
        <dbReference type="ARBA" id="ARBA00023125"/>
    </source>
</evidence>
<reference evidence="6 7" key="1">
    <citation type="journal article" date="2015" name="Genome Announc.">
        <title>Expanding the biotechnology potential of lactobacilli through comparative genomics of 213 strains and associated genera.</title>
        <authorList>
            <person name="Sun Z."/>
            <person name="Harris H.M."/>
            <person name="McCann A."/>
            <person name="Guo C."/>
            <person name="Argimon S."/>
            <person name="Zhang W."/>
            <person name="Yang X."/>
            <person name="Jeffery I.B."/>
            <person name="Cooney J.C."/>
            <person name="Kagawa T.F."/>
            <person name="Liu W."/>
            <person name="Song Y."/>
            <person name="Salvetti E."/>
            <person name="Wrobel A."/>
            <person name="Rasinkangas P."/>
            <person name="Parkhill J."/>
            <person name="Rea M.C."/>
            <person name="O'Sullivan O."/>
            <person name="Ritari J."/>
            <person name="Douillard F.P."/>
            <person name="Paul Ross R."/>
            <person name="Yang R."/>
            <person name="Briner A.E."/>
            <person name="Felis G.E."/>
            <person name="de Vos W.M."/>
            <person name="Barrangou R."/>
            <person name="Klaenhammer T.R."/>
            <person name="Caufield P.W."/>
            <person name="Cui Y."/>
            <person name="Zhang H."/>
            <person name="O'Toole P.W."/>
        </authorList>
    </citation>
    <scope>NUCLEOTIDE SEQUENCE [LARGE SCALE GENOMIC DNA]</scope>
    <source>
        <strain evidence="6 7">DSM 20014</strain>
    </source>
</reference>
<evidence type="ECO:0000256" key="2">
    <source>
        <dbReference type="ARBA" id="ARBA00023015"/>
    </source>
</evidence>
<dbReference type="STRING" id="1620.IV67_GL000476"/>
<comment type="caution">
    <text evidence="6">The sequence shown here is derived from an EMBL/GenBank/DDBJ whole genome shotgun (WGS) entry which is preliminary data.</text>
</comment>
<dbReference type="InterPro" id="IPR000847">
    <property type="entry name" value="LysR_HTH_N"/>
</dbReference>
<dbReference type="InterPro" id="IPR036390">
    <property type="entry name" value="WH_DNA-bd_sf"/>
</dbReference>
<keyword evidence="2" id="KW-0805">Transcription regulation</keyword>